<dbReference type="InterPro" id="IPR034122">
    <property type="entry name" value="Retropepsin-like_bacterial"/>
</dbReference>
<comment type="caution">
    <text evidence="2">The sequence shown here is derived from an EMBL/GenBank/DDBJ whole genome shotgun (WGS) entry which is preliminary data.</text>
</comment>
<protein>
    <submittedName>
        <fullName evidence="2">TIGR02281 family clan AA aspartic protease</fullName>
    </submittedName>
</protein>
<feature type="transmembrane region" description="Helical" evidence="1">
    <location>
        <begin position="35"/>
        <end position="54"/>
    </location>
</feature>
<keyword evidence="1" id="KW-0472">Membrane</keyword>
<reference evidence="2" key="1">
    <citation type="submission" date="2022-10" db="EMBL/GenBank/DDBJ databases">
        <title>Whole genome sequencing of three plant growth promoting bacteria isolated from Vachellia tortilis subsp. raddiana in Morocco.</title>
        <authorList>
            <person name="Hnini M."/>
            <person name="Zouagui R."/>
            <person name="Zouagui H."/>
            <person name="Chemao Elfihri M.-W."/>
            <person name="Ibrahimi A."/>
            <person name="Sbabou L."/>
            <person name="Aurag J."/>
        </authorList>
    </citation>
    <scope>NUCLEOTIDE SEQUENCE</scope>
    <source>
        <strain evidence="2">LMR678</strain>
    </source>
</reference>
<keyword evidence="1" id="KW-0812">Transmembrane</keyword>
<dbReference type="GO" id="GO:0008233">
    <property type="term" value="F:peptidase activity"/>
    <property type="evidence" value="ECO:0007669"/>
    <property type="project" value="UniProtKB-KW"/>
</dbReference>
<organism evidence="2 3">
    <name type="scientific">Sinorhizobium psoraleae</name>
    <dbReference type="NCBI Taxonomy" id="520838"/>
    <lineage>
        <taxon>Bacteria</taxon>
        <taxon>Pseudomonadati</taxon>
        <taxon>Pseudomonadota</taxon>
        <taxon>Alphaproteobacteria</taxon>
        <taxon>Hyphomicrobiales</taxon>
        <taxon>Rhizobiaceae</taxon>
        <taxon>Sinorhizobium/Ensifer group</taxon>
        <taxon>Sinorhizobium</taxon>
    </lineage>
</organism>
<dbReference type="Proteomes" id="UP001079430">
    <property type="component" value="Unassembled WGS sequence"/>
</dbReference>
<dbReference type="InterPro" id="IPR021109">
    <property type="entry name" value="Peptidase_aspartic_dom_sf"/>
</dbReference>
<sequence length="233" mass="25389">MNRLILLLAILAIGLALLIINHESGQTFGINNDDFGRLVALGALATLLSAGILRSRGRLGEGLRQIFIWFLIALALVSVYVYRFELRSVGDRLLTGLMPGRAMVITDSEGQQEVVLQRRLDGHFAADARINGHDVSMLVDTGASSVALTYEDAERIGLDPANLSYTVTVMTANGRALAAPVILSDIAIGPIERRNIRAMVAAEGRLDRSLLGMSFISTLDFLQMRADELRLRD</sequence>
<keyword evidence="3" id="KW-1185">Reference proteome</keyword>
<dbReference type="GO" id="GO:0006508">
    <property type="term" value="P:proteolysis"/>
    <property type="evidence" value="ECO:0007669"/>
    <property type="project" value="UniProtKB-KW"/>
</dbReference>
<keyword evidence="2" id="KW-0645">Protease</keyword>
<keyword evidence="1" id="KW-1133">Transmembrane helix</keyword>
<dbReference type="NCBIfam" id="TIGR02281">
    <property type="entry name" value="clan_AA_DTGA"/>
    <property type="match status" value="1"/>
</dbReference>
<evidence type="ECO:0000313" key="3">
    <source>
        <dbReference type="Proteomes" id="UP001079430"/>
    </source>
</evidence>
<feature type="transmembrane region" description="Helical" evidence="1">
    <location>
        <begin position="66"/>
        <end position="84"/>
    </location>
</feature>
<dbReference type="RefSeq" id="WP_269283246.1">
    <property type="nucleotide sequence ID" value="NZ_JAPVOI010000004.1"/>
</dbReference>
<gene>
    <name evidence="2" type="ORF">O3W52_22035</name>
</gene>
<proteinExistence type="predicted"/>
<name>A0ABT4KL03_9HYPH</name>
<dbReference type="SUPFAM" id="SSF50630">
    <property type="entry name" value="Acid proteases"/>
    <property type="match status" value="1"/>
</dbReference>
<dbReference type="InterPro" id="IPR011969">
    <property type="entry name" value="Clan_AA_Asp_peptidase_C"/>
</dbReference>
<dbReference type="Pfam" id="PF13975">
    <property type="entry name" value="gag-asp_proteas"/>
    <property type="match status" value="1"/>
</dbReference>
<accession>A0ABT4KL03</accession>
<dbReference type="EMBL" id="JAPVOI010000004">
    <property type="protein sequence ID" value="MCZ4092647.1"/>
    <property type="molecule type" value="Genomic_DNA"/>
</dbReference>
<dbReference type="Gene3D" id="2.40.70.10">
    <property type="entry name" value="Acid Proteases"/>
    <property type="match status" value="1"/>
</dbReference>
<keyword evidence="2" id="KW-0378">Hydrolase</keyword>
<evidence type="ECO:0000313" key="2">
    <source>
        <dbReference type="EMBL" id="MCZ4092647.1"/>
    </source>
</evidence>
<dbReference type="CDD" id="cd05483">
    <property type="entry name" value="retropepsin_like_bacteria"/>
    <property type="match status" value="1"/>
</dbReference>
<evidence type="ECO:0000256" key="1">
    <source>
        <dbReference type="SAM" id="Phobius"/>
    </source>
</evidence>